<sequence>MENIIKEFALEECTTCPEGNLYIGRIRGKKALLIFPKQLVLPDTFSQVLSLPKENTQSNDIYYSFKASVPMNIDFRLIYPATEEHVRKYCSKRIYVEETYEEYLDFIKSASQITSNWMDNLIAQDRSDLNEEIMYEDEEVIMIPDYKWNPQTVDLLHFLVVFKDPGLKTIRDIRDYQILVDAREKARNLLETRFGLDFNHVFMFFHYRPTYFRLHLHVMNIKMAHEGNVSCTRAIPLHDVIHNLRIDINYYKKSMFVMSNEVN</sequence>
<dbReference type="VEuPathDB" id="MicrosporidiaDB:AEWD_101660"/>
<dbReference type="GO" id="GO:0000340">
    <property type="term" value="F:RNA 7-methylguanosine cap binding"/>
    <property type="evidence" value="ECO:0007669"/>
    <property type="project" value="TreeGrafter"/>
</dbReference>
<gene>
    <name evidence="3" type="ORF">ECU10_1710</name>
</gene>
<evidence type="ECO:0000256" key="2">
    <source>
        <dbReference type="PIRSR" id="PIRSR028973-1"/>
    </source>
</evidence>
<dbReference type="InterPro" id="IPR011145">
    <property type="entry name" value="Scavenger_mRNA_decap_enz_N"/>
</dbReference>
<dbReference type="VEuPathDB" id="MicrosporidiaDB:M970_101660"/>
<dbReference type="VEuPathDB" id="MicrosporidiaDB:AEWQ_101660"/>
<dbReference type="InterPro" id="IPR008594">
    <property type="entry name" value="DcpS/DCS2"/>
</dbReference>
<proteinExistence type="inferred from homology"/>
<reference evidence="3" key="1">
    <citation type="journal article" date="2013" name="Eukaryot. Cell">
        <title>Extremely Reduced Levels of Heterozygosity in the Vertebrate Pathogen Encephalitozoon cuniculi.</title>
        <authorList>
            <person name="Selman M."/>
            <person name="Sak B."/>
            <person name="Kvac M."/>
            <person name="Farinelli L."/>
            <person name="Weiss L.M."/>
            <person name="Corradi N."/>
        </authorList>
    </citation>
    <scope>NUCLEOTIDE SEQUENCE</scope>
</reference>
<dbReference type="AlphaFoldDB" id="M1JM28"/>
<dbReference type="GO" id="GO:0005634">
    <property type="term" value="C:nucleus"/>
    <property type="evidence" value="ECO:0007669"/>
    <property type="project" value="TreeGrafter"/>
</dbReference>
<comment type="similarity">
    <text evidence="1">Belongs to the HIT family.</text>
</comment>
<organism evidence="3">
    <name type="scientific">Encephalitozoon cuniculi</name>
    <name type="common">Microsporidian parasite</name>
    <dbReference type="NCBI Taxonomy" id="6035"/>
    <lineage>
        <taxon>Eukaryota</taxon>
        <taxon>Fungi</taxon>
        <taxon>Fungi incertae sedis</taxon>
        <taxon>Microsporidia</taxon>
        <taxon>Unikaryonidae</taxon>
        <taxon>Encephalitozoon</taxon>
    </lineage>
</organism>
<dbReference type="Pfam" id="PF05652">
    <property type="entry name" value="DcpS"/>
    <property type="match status" value="1"/>
</dbReference>
<dbReference type="Pfam" id="PF11969">
    <property type="entry name" value="DcpS_C"/>
    <property type="match status" value="1"/>
</dbReference>
<feature type="active site" description="Nucleophile" evidence="2">
    <location>
        <position position="215"/>
    </location>
</feature>
<evidence type="ECO:0000256" key="1">
    <source>
        <dbReference type="ARBA" id="ARBA00010208"/>
    </source>
</evidence>
<dbReference type="EMBL" id="KC513624">
    <property type="protein sequence ID" value="AGE96584.1"/>
    <property type="molecule type" value="Genomic_DNA"/>
</dbReference>
<dbReference type="PANTHER" id="PTHR12978:SF0">
    <property type="entry name" value="M7GPPPX DIPHOSPHATASE"/>
    <property type="match status" value="1"/>
</dbReference>
<dbReference type="VEuPathDB" id="MicrosporidiaDB:ECU10_1710"/>
<dbReference type="GO" id="GO:0000932">
    <property type="term" value="C:P-body"/>
    <property type="evidence" value="ECO:0007669"/>
    <property type="project" value="TreeGrafter"/>
</dbReference>
<dbReference type="GO" id="GO:0016787">
    <property type="term" value="F:hydrolase activity"/>
    <property type="evidence" value="ECO:0007669"/>
    <property type="project" value="InterPro"/>
</dbReference>
<dbReference type="PIRSF" id="PIRSF028973">
    <property type="entry name" value="Scavenger_mRNA_decap_enz"/>
    <property type="match status" value="1"/>
</dbReference>
<dbReference type="Gene3D" id="3.30.200.40">
    <property type="entry name" value="Scavenger mRNA decapping enzyme, N-terminal domain"/>
    <property type="match status" value="1"/>
</dbReference>
<dbReference type="OMA" id="INDYKWD"/>
<dbReference type="PANTHER" id="PTHR12978">
    <property type="entry name" value="HISTIDINE TRIAD HIT PROTEIN MEMBER"/>
    <property type="match status" value="1"/>
</dbReference>
<dbReference type="InterPro" id="IPR036265">
    <property type="entry name" value="HIT-like_sf"/>
</dbReference>
<evidence type="ECO:0008006" key="4">
    <source>
        <dbReference type="Google" id="ProtNLM"/>
    </source>
</evidence>
<evidence type="ECO:0000313" key="3">
    <source>
        <dbReference type="EMBL" id="AGE96584.1"/>
    </source>
</evidence>
<name>M1JM28_ENCCN</name>
<dbReference type="Gene3D" id="3.30.428.10">
    <property type="entry name" value="HIT-like"/>
    <property type="match status" value="1"/>
</dbReference>
<protein>
    <recommendedName>
        <fullName evidence="4">M7GpppX diphosphatase</fullName>
    </recommendedName>
</protein>
<accession>M1JM28</accession>
<dbReference type="VEuPathDB" id="MicrosporidiaDB:AEWR_101660"/>
<dbReference type="SUPFAM" id="SSF102860">
    <property type="entry name" value="mRNA decapping enzyme DcpS N-terminal domain"/>
    <property type="match status" value="1"/>
</dbReference>
<dbReference type="SUPFAM" id="SSF54197">
    <property type="entry name" value="HIT-like"/>
    <property type="match status" value="1"/>
</dbReference>
<dbReference type="GO" id="GO:0000290">
    <property type="term" value="P:deadenylation-dependent decapping of nuclear-transcribed mRNA"/>
    <property type="evidence" value="ECO:0007669"/>
    <property type="project" value="InterPro"/>
</dbReference>